<dbReference type="SUPFAM" id="SSF54637">
    <property type="entry name" value="Thioesterase/thiol ester dehydrase-isomerase"/>
    <property type="match status" value="1"/>
</dbReference>
<evidence type="ECO:0000313" key="1">
    <source>
        <dbReference type="EMBL" id="MCG9965292.1"/>
    </source>
</evidence>
<name>A0ABS9QY72_9GAMM</name>
<protein>
    <submittedName>
        <fullName evidence="1">DUF4442 domain-containing protein</fullName>
    </submittedName>
</protein>
<dbReference type="InterPro" id="IPR027961">
    <property type="entry name" value="DUF4442"/>
</dbReference>
<dbReference type="Proteomes" id="UP000829384">
    <property type="component" value="Unassembled WGS sequence"/>
</dbReference>
<sequence>MSTHTEASIKPNKVLALYHKTQGLPFGQKIFSMMVSRMAPYFGSIKPLITELQLNRCACLIKKRHAVHNHIKTVHVIAICNGLEMAMGVMAEASIPAHLRWIPKGMSVDYTAKAGSDILCVAQVTPEQWAPGDMLVPVTAYDTQGVVVVKGHIKLWISEKPQKVS</sequence>
<dbReference type="RefSeq" id="WP_240131794.1">
    <property type="nucleotide sequence ID" value="NZ_JACSDI010000012.1"/>
</dbReference>
<organism evidence="1 2">
    <name type="scientific">Shewanella cutis</name>
    <dbReference type="NCBI Taxonomy" id="2766780"/>
    <lineage>
        <taxon>Bacteria</taxon>
        <taxon>Pseudomonadati</taxon>
        <taxon>Pseudomonadota</taxon>
        <taxon>Gammaproteobacteria</taxon>
        <taxon>Alteromonadales</taxon>
        <taxon>Shewanellaceae</taxon>
        <taxon>Shewanella</taxon>
    </lineage>
</organism>
<dbReference type="EMBL" id="JACSDI010000012">
    <property type="protein sequence ID" value="MCG9965292.1"/>
    <property type="molecule type" value="Genomic_DNA"/>
</dbReference>
<comment type="caution">
    <text evidence="1">The sequence shown here is derived from an EMBL/GenBank/DDBJ whole genome shotgun (WGS) entry which is preliminary data.</text>
</comment>
<gene>
    <name evidence="1" type="ORF">H9J30_15410</name>
</gene>
<keyword evidence="2" id="KW-1185">Reference proteome</keyword>
<proteinExistence type="predicted"/>
<dbReference type="Pfam" id="PF14539">
    <property type="entry name" value="DUF4442"/>
    <property type="match status" value="1"/>
</dbReference>
<dbReference type="Gene3D" id="3.10.129.10">
    <property type="entry name" value="Hotdog Thioesterase"/>
    <property type="match status" value="1"/>
</dbReference>
<reference evidence="1 2" key="1">
    <citation type="submission" date="2020-08" db="EMBL/GenBank/DDBJ databases">
        <title>Whole genome sequence of Shewanella sp strain PS-2.</title>
        <authorList>
            <person name="Das S.K."/>
        </authorList>
    </citation>
    <scope>NUCLEOTIDE SEQUENCE [LARGE SCALE GENOMIC DNA]</scope>
    <source>
        <strain evidence="1 2">PS-2</strain>
    </source>
</reference>
<accession>A0ABS9QY72</accession>
<evidence type="ECO:0000313" key="2">
    <source>
        <dbReference type="Proteomes" id="UP000829384"/>
    </source>
</evidence>
<dbReference type="InterPro" id="IPR029069">
    <property type="entry name" value="HotDog_dom_sf"/>
</dbReference>